<accession>A0ABS2D7X3</accession>
<evidence type="ECO:0000313" key="3">
    <source>
        <dbReference type="Proteomes" id="UP000763641"/>
    </source>
</evidence>
<comment type="caution">
    <text evidence="2">The sequence shown here is derived from an EMBL/GenBank/DDBJ whole genome shotgun (WGS) entry which is preliminary data.</text>
</comment>
<dbReference type="InterPro" id="IPR036291">
    <property type="entry name" value="NAD(P)-bd_dom_sf"/>
</dbReference>
<keyword evidence="3" id="KW-1185">Reference proteome</keyword>
<dbReference type="EMBL" id="JAFEMC010000003">
    <property type="protein sequence ID" value="MBM6577044.1"/>
    <property type="molecule type" value="Genomic_DNA"/>
</dbReference>
<gene>
    <name evidence="2" type="ORF">ILT43_11740</name>
</gene>
<keyword evidence="1" id="KW-0520">NAD</keyword>
<dbReference type="SUPFAM" id="SSF51735">
    <property type="entry name" value="NAD(P)-binding Rossmann-fold domains"/>
    <property type="match status" value="1"/>
</dbReference>
<organism evidence="2 3">
    <name type="scientific">Sphingomonas longa</name>
    <dbReference type="NCBI Taxonomy" id="2778730"/>
    <lineage>
        <taxon>Bacteria</taxon>
        <taxon>Pseudomonadati</taxon>
        <taxon>Pseudomonadota</taxon>
        <taxon>Alphaproteobacteria</taxon>
        <taxon>Sphingomonadales</taxon>
        <taxon>Sphingomonadaceae</taxon>
        <taxon>Sphingomonas</taxon>
    </lineage>
</organism>
<dbReference type="PANTHER" id="PTHR43574">
    <property type="entry name" value="EPIMERASE-RELATED"/>
    <property type="match status" value="1"/>
</dbReference>
<protein>
    <submittedName>
        <fullName evidence="2">SDR family NAD(P)-dependent oxidoreductase</fullName>
    </submittedName>
</protein>
<evidence type="ECO:0000256" key="1">
    <source>
        <dbReference type="ARBA" id="ARBA00023027"/>
    </source>
</evidence>
<dbReference type="RefSeq" id="WP_204199145.1">
    <property type="nucleotide sequence ID" value="NZ_JAFEMC010000003.1"/>
</dbReference>
<name>A0ABS2D7X3_9SPHN</name>
<dbReference type="Gene3D" id="3.40.50.720">
    <property type="entry name" value="NAD(P)-binding Rossmann-like Domain"/>
    <property type="match status" value="1"/>
</dbReference>
<sequence length="274" mass="29045">MSRLLIFGMGYTANALAARLRTEGWRVTGTTRDGRGDTLRFDDRDAVLAEMAAATHILSSVPPEGEDDPVLAAYDVQARWVGYLSSTGVYGDTGGAWVDESAPTGGGRRKARAAADAAWLARGAHVFRLPGIYGPGRSPLNKVRDGSAHRVDTSGVFSRVHVDDIVTGVIAAFDAPPGAYNLADDLPCSQNAVIEFAAELLGLAPPPFVPVESLSPMARGFHAENRRVANAKAKRVLGWRPIHPDYRFGLRALSAMTSPTPASAAPAPASSDQR</sequence>
<reference evidence="2 3" key="1">
    <citation type="submission" date="2020-12" db="EMBL/GenBank/DDBJ databases">
        <title>Sphingomonas sp.</title>
        <authorList>
            <person name="Kim M.K."/>
        </authorList>
    </citation>
    <scope>NUCLEOTIDE SEQUENCE [LARGE SCALE GENOMIC DNA]</scope>
    <source>
        <strain evidence="2 3">BT552</strain>
    </source>
</reference>
<evidence type="ECO:0000313" key="2">
    <source>
        <dbReference type="EMBL" id="MBM6577044.1"/>
    </source>
</evidence>
<dbReference type="Proteomes" id="UP000763641">
    <property type="component" value="Unassembled WGS sequence"/>
</dbReference>
<proteinExistence type="predicted"/>